<dbReference type="Proteomes" id="UP000324222">
    <property type="component" value="Unassembled WGS sequence"/>
</dbReference>
<feature type="region of interest" description="Disordered" evidence="1">
    <location>
        <begin position="102"/>
        <end position="123"/>
    </location>
</feature>
<sequence>MPSPFPPSMFFAASERRHGDLTPPFSSPAALPPLSSAPSSYRGTQHHPFLSRRGLFVPDARSAEVRGTLGTGRGRGLRTDKDLVTDHLGGHRQIISHFFGLARRDGPAKPPRFGFRHKGLGHT</sequence>
<organism evidence="2 3">
    <name type="scientific">Portunus trituberculatus</name>
    <name type="common">Swimming crab</name>
    <name type="synonym">Neptunus trituberculatus</name>
    <dbReference type="NCBI Taxonomy" id="210409"/>
    <lineage>
        <taxon>Eukaryota</taxon>
        <taxon>Metazoa</taxon>
        <taxon>Ecdysozoa</taxon>
        <taxon>Arthropoda</taxon>
        <taxon>Crustacea</taxon>
        <taxon>Multicrustacea</taxon>
        <taxon>Malacostraca</taxon>
        <taxon>Eumalacostraca</taxon>
        <taxon>Eucarida</taxon>
        <taxon>Decapoda</taxon>
        <taxon>Pleocyemata</taxon>
        <taxon>Brachyura</taxon>
        <taxon>Eubrachyura</taxon>
        <taxon>Portunoidea</taxon>
        <taxon>Portunidae</taxon>
        <taxon>Portuninae</taxon>
        <taxon>Portunus</taxon>
    </lineage>
</organism>
<evidence type="ECO:0000256" key="1">
    <source>
        <dbReference type="SAM" id="MobiDB-lite"/>
    </source>
</evidence>
<protein>
    <submittedName>
        <fullName evidence="2">Uncharacterized protein</fullName>
    </submittedName>
</protein>
<keyword evidence="3" id="KW-1185">Reference proteome</keyword>
<evidence type="ECO:0000313" key="2">
    <source>
        <dbReference type="EMBL" id="MPD00301.1"/>
    </source>
</evidence>
<comment type="caution">
    <text evidence="2">The sequence shown here is derived from an EMBL/GenBank/DDBJ whole genome shotgun (WGS) entry which is preliminary data.</text>
</comment>
<accession>A0A5B7JTV4</accession>
<reference evidence="2 3" key="1">
    <citation type="submission" date="2019-05" db="EMBL/GenBank/DDBJ databases">
        <title>Another draft genome of Portunus trituberculatus and its Hox gene families provides insights of decapod evolution.</title>
        <authorList>
            <person name="Jeong J.-H."/>
            <person name="Song I."/>
            <person name="Kim S."/>
            <person name="Choi T."/>
            <person name="Kim D."/>
            <person name="Ryu S."/>
            <person name="Kim W."/>
        </authorList>
    </citation>
    <scope>NUCLEOTIDE SEQUENCE [LARGE SCALE GENOMIC DNA]</scope>
    <source>
        <tissue evidence="2">Muscle</tissue>
    </source>
</reference>
<evidence type="ECO:0000313" key="3">
    <source>
        <dbReference type="Proteomes" id="UP000324222"/>
    </source>
</evidence>
<proteinExistence type="predicted"/>
<name>A0A5B7JTV4_PORTR</name>
<feature type="compositionally biased region" description="Low complexity" evidence="1">
    <location>
        <begin position="23"/>
        <end position="40"/>
    </location>
</feature>
<gene>
    <name evidence="2" type="ORF">E2C01_095764</name>
</gene>
<dbReference type="AlphaFoldDB" id="A0A5B7JTV4"/>
<feature type="compositionally biased region" description="Basic residues" evidence="1">
    <location>
        <begin position="114"/>
        <end position="123"/>
    </location>
</feature>
<feature type="region of interest" description="Disordered" evidence="1">
    <location>
        <begin position="13"/>
        <end position="45"/>
    </location>
</feature>
<dbReference type="EMBL" id="VSRR010122306">
    <property type="protein sequence ID" value="MPD00301.1"/>
    <property type="molecule type" value="Genomic_DNA"/>
</dbReference>